<gene>
    <name evidence="5" type="ORF">M0638_16600</name>
</gene>
<dbReference type="RefSeq" id="WP_248668117.1">
    <property type="nucleotide sequence ID" value="NZ_JALPRX010000073.1"/>
</dbReference>
<feature type="transmembrane region" description="Helical" evidence="2">
    <location>
        <begin position="44"/>
        <end position="67"/>
    </location>
</feature>
<evidence type="ECO:0000259" key="4">
    <source>
        <dbReference type="SMART" id="SM00014"/>
    </source>
</evidence>
<dbReference type="EMBL" id="JALPRX010000073">
    <property type="protein sequence ID" value="MCK8785998.1"/>
    <property type="molecule type" value="Genomic_DNA"/>
</dbReference>
<dbReference type="InterPro" id="IPR036938">
    <property type="entry name" value="PAP2/HPO_sf"/>
</dbReference>
<feature type="transmembrane region" description="Helical" evidence="2">
    <location>
        <begin position="121"/>
        <end position="144"/>
    </location>
</feature>
<evidence type="ECO:0000256" key="2">
    <source>
        <dbReference type="SAM" id="Phobius"/>
    </source>
</evidence>
<dbReference type="Gene3D" id="1.20.144.10">
    <property type="entry name" value="Phosphatidic acid phosphatase type 2/haloperoxidase"/>
    <property type="match status" value="1"/>
</dbReference>
<keyword evidence="6" id="KW-1185">Reference proteome</keyword>
<dbReference type="InterPro" id="IPR000326">
    <property type="entry name" value="PAP2/HPO"/>
</dbReference>
<evidence type="ECO:0000256" key="1">
    <source>
        <dbReference type="SAM" id="MobiDB-lite"/>
    </source>
</evidence>
<feature type="region of interest" description="Disordered" evidence="1">
    <location>
        <begin position="332"/>
        <end position="363"/>
    </location>
</feature>
<accession>A0A9X2BUV3</accession>
<feature type="transmembrane region" description="Helical" evidence="2">
    <location>
        <begin position="305"/>
        <end position="323"/>
    </location>
</feature>
<evidence type="ECO:0000256" key="3">
    <source>
        <dbReference type="SAM" id="SignalP"/>
    </source>
</evidence>
<keyword evidence="2" id="KW-0472">Membrane</keyword>
<feature type="chain" id="PRO_5040972714" evidence="3">
    <location>
        <begin position="22"/>
        <end position="363"/>
    </location>
</feature>
<dbReference type="SMART" id="SM00014">
    <property type="entry name" value="acidPPc"/>
    <property type="match status" value="1"/>
</dbReference>
<dbReference type="Pfam" id="PF01569">
    <property type="entry name" value="PAP2"/>
    <property type="match status" value="1"/>
</dbReference>
<feature type="signal peptide" evidence="3">
    <location>
        <begin position="1"/>
        <end position="21"/>
    </location>
</feature>
<dbReference type="Proteomes" id="UP001139516">
    <property type="component" value="Unassembled WGS sequence"/>
</dbReference>
<feature type="transmembrane region" description="Helical" evidence="2">
    <location>
        <begin position="207"/>
        <end position="229"/>
    </location>
</feature>
<feature type="transmembrane region" description="Helical" evidence="2">
    <location>
        <begin position="249"/>
        <end position="267"/>
    </location>
</feature>
<organism evidence="5 6">
    <name type="scientific">Roseomonas acroporae</name>
    <dbReference type="NCBI Taxonomy" id="2937791"/>
    <lineage>
        <taxon>Bacteria</taxon>
        <taxon>Pseudomonadati</taxon>
        <taxon>Pseudomonadota</taxon>
        <taxon>Alphaproteobacteria</taxon>
        <taxon>Acetobacterales</taxon>
        <taxon>Roseomonadaceae</taxon>
        <taxon>Roseomonas</taxon>
    </lineage>
</organism>
<name>A0A9X2BUV3_9PROT</name>
<feature type="transmembrane region" description="Helical" evidence="2">
    <location>
        <begin position="279"/>
        <end position="299"/>
    </location>
</feature>
<evidence type="ECO:0000313" key="5">
    <source>
        <dbReference type="EMBL" id="MCK8785998.1"/>
    </source>
</evidence>
<keyword evidence="3" id="KW-0732">Signal</keyword>
<feature type="transmembrane region" description="Helical" evidence="2">
    <location>
        <begin position="171"/>
        <end position="200"/>
    </location>
</feature>
<feature type="domain" description="Phosphatidic acid phosphatase type 2/haloperoxidase" evidence="4">
    <location>
        <begin position="207"/>
        <end position="320"/>
    </location>
</feature>
<sequence>MPLPILLIPVLPILAAAPAGAGMPTAPAGPAPGTPFDAVAAEVLPLLPLLLLALATLGGLLLLRAALWRLLDRLAGRLAVREGRSGRARRWVARHPARAWLRRRAPRAYGLLRRRLDPRRFAGLPLTLLALAALYLAALFGGLVEAVREADSVHRLDVRLNLALGAVRAPWLLAGMAWLTTLGTGAALAGIAVTATGFLWAGGRARLVPALWLTLLGAQATTWIGKFAVGRTRPDFLADVTAASPSFPSAHATGAMAVLGFVAYAVARDLPGRRRRFELGFWTAALIGLIGLSRMLLSVHYATDVASGYLVGGFWLLAGIALAEWRRGAAMPAASSVDPSPTAPPAPLRTPREGAAPPGAPSP</sequence>
<keyword evidence="2" id="KW-0812">Transmembrane</keyword>
<evidence type="ECO:0000313" key="6">
    <source>
        <dbReference type="Proteomes" id="UP001139516"/>
    </source>
</evidence>
<dbReference type="AlphaFoldDB" id="A0A9X2BUV3"/>
<dbReference type="PANTHER" id="PTHR14969">
    <property type="entry name" value="SPHINGOSINE-1-PHOSPHATE PHOSPHOHYDROLASE"/>
    <property type="match status" value="1"/>
</dbReference>
<dbReference type="CDD" id="cd03392">
    <property type="entry name" value="PAP2_like_2"/>
    <property type="match status" value="1"/>
</dbReference>
<comment type="caution">
    <text evidence="5">The sequence shown here is derived from an EMBL/GenBank/DDBJ whole genome shotgun (WGS) entry which is preliminary data.</text>
</comment>
<proteinExistence type="predicted"/>
<reference evidence="5" key="1">
    <citation type="submission" date="2022-04" db="EMBL/GenBank/DDBJ databases">
        <title>Roseomonas acroporae sp. nov., isolated from coral Acropora digitifera.</title>
        <authorList>
            <person name="Sun H."/>
        </authorList>
    </citation>
    <scope>NUCLEOTIDE SEQUENCE</scope>
    <source>
        <strain evidence="5">NAR14</strain>
    </source>
</reference>
<dbReference type="PANTHER" id="PTHR14969:SF13">
    <property type="entry name" value="AT30094P"/>
    <property type="match status" value="1"/>
</dbReference>
<keyword evidence="2" id="KW-1133">Transmembrane helix</keyword>
<dbReference type="SUPFAM" id="SSF48317">
    <property type="entry name" value="Acid phosphatase/Vanadium-dependent haloperoxidase"/>
    <property type="match status" value="1"/>
</dbReference>
<protein>
    <submittedName>
        <fullName evidence="5">Phosphatase PAP2 family protein</fullName>
    </submittedName>
</protein>